<evidence type="ECO:0000256" key="14">
    <source>
        <dbReference type="ARBA" id="ARBA00030453"/>
    </source>
</evidence>
<dbReference type="EMBL" id="JRHA01000002">
    <property type="protein sequence ID" value="PQK10724.1"/>
    <property type="molecule type" value="Genomic_DNA"/>
</dbReference>
<organism evidence="16 17">
    <name type="scientific">Beauveria bassiana</name>
    <name type="common">White muscardine disease fungus</name>
    <name type="synonym">Tritirachium shiotae</name>
    <dbReference type="NCBI Taxonomy" id="176275"/>
    <lineage>
        <taxon>Eukaryota</taxon>
        <taxon>Fungi</taxon>
        <taxon>Dikarya</taxon>
        <taxon>Ascomycota</taxon>
        <taxon>Pezizomycotina</taxon>
        <taxon>Sordariomycetes</taxon>
        <taxon>Hypocreomycetidae</taxon>
        <taxon>Hypocreales</taxon>
        <taxon>Cordycipitaceae</taxon>
        <taxon>Beauveria</taxon>
    </lineage>
</organism>
<dbReference type="Proteomes" id="UP000237441">
    <property type="component" value="Unassembled WGS sequence"/>
</dbReference>
<evidence type="ECO:0000256" key="7">
    <source>
        <dbReference type="ARBA" id="ARBA00022490"/>
    </source>
</evidence>
<evidence type="ECO:0000256" key="4">
    <source>
        <dbReference type="ARBA" id="ARBA00010073"/>
    </source>
</evidence>
<comment type="subcellular location">
    <subcellularLocation>
        <location evidence="3">Chromosome</location>
        <location evidence="3">Centromere</location>
        <location evidence="3">Kinetochore</location>
    </subcellularLocation>
    <subcellularLocation>
        <location evidence="2">Cytoplasm</location>
        <location evidence="2">Cytoskeleton</location>
        <location evidence="2">Spindle</location>
    </subcellularLocation>
    <subcellularLocation>
        <location evidence="1">Nucleus</location>
    </subcellularLocation>
</comment>
<feature type="compositionally biased region" description="Low complexity" evidence="15">
    <location>
        <begin position="20"/>
        <end position="32"/>
    </location>
</feature>
<comment type="caution">
    <text evidence="16">The sequence shown here is derived from an EMBL/GenBank/DDBJ whole genome shotgun (WGS) entry which is preliminary data.</text>
</comment>
<dbReference type="OrthoDB" id="5586015at2759"/>
<evidence type="ECO:0000256" key="8">
    <source>
        <dbReference type="ARBA" id="ARBA00022701"/>
    </source>
</evidence>
<evidence type="ECO:0000256" key="13">
    <source>
        <dbReference type="ARBA" id="ARBA00023328"/>
    </source>
</evidence>
<evidence type="ECO:0000256" key="15">
    <source>
        <dbReference type="SAM" id="MobiDB-lite"/>
    </source>
</evidence>
<dbReference type="GO" id="GO:1990537">
    <property type="term" value="C:mitotic spindle polar microtubule"/>
    <property type="evidence" value="ECO:0007669"/>
    <property type="project" value="TreeGrafter"/>
</dbReference>
<dbReference type="GO" id="GO:0044732">
    <property type="term" value="C:mitotic spindle pole body"/>
    <property type="evidence" value="ECO:0007669"/>
    <property type="project" value="TreeGrafter"/>
</dbReference>
<accession>A0A2S7Y3W5</accession>
<reference evidence="16 17" key="1">
    <citation type="submission" date="2016-07" db="EMBL/GenBank/DDBJ databases">
        <title>Comparative genomics of the entomopathogenic fungus Beauveria bassiana.</title>
        <authorList>
            <person name="Valero Jimenez C.A."/>
            <person name="Zwaan B.J."/>
            <person name="Van Kan J.A."/>
            <person name="Takken W."/>
            <person name="Debets A.J."/>
            <person name="Schoustra S.E."/>
            <person name="Koenraadt C.J."/>
        </authorList>
    </citation>
    <scope>NUCLEOTIDE SEQUENCE [LARGE SCALE GENOMIC DNA]</scope>
    <source>
        <strain evidence="16 17">ARSEF 8028</strain>
    </source>
</reference>
<keyword evidence="10" id="KW-0995">Kinetochore</keyword>
<proteinExistence type="inferred from homology"/>
<dbReference type="Pfam" id="PF08653">
    <property type="entry name" value="DASH_Dam1"/>
    <property type="match status" value="1"/>
</dbReference>
<evidence type="ECO:0000313" key="17">
    <source>
        <dbReference type="Proteomes" id="UP000237441"/>
    </source>
</evidence>
<gene>
    <name evidence="16" type="ORF">BB8028_0002g10430</name>
</gene>
<dbReference type="PANTHER" id="PTHR28113:SF1">
    <property type="entry name" value="DASH COMPLEX SUBUNIT DAM1"/>
    <property type="match status" value="1"/>
</dbReference>
<protein>
    <recommendedName>
        <fullName evidence="5">DASH complex subunit DAM1</fullName>
    </recommendedName>
    <alternativeName>
        <fullName evidence="14">Outer kinetochore protein DAM1</fullName>
    </alternativeName>
</protein>
<dbReference type="GO" id="GO:0042729">
    <property type="term" value="C:DASH complex"/>
    <property type="evidence" value="ECO:0007669"/>
    <property type="project" value="InterPro"/>
</dbReference>
<sequence length="199" mass="22108">MAFEETGPNTKRSGSRSRTPRPTTPLRPSSRSSVRDSGRTAGDCDASFPLNTFETAFAELSDAMADLEANMMHFQLMHESLARFSECFASFLYGLNMNAFCVDFPEAPILESFRPSRSQDQLSKTQKTELEPEITFMTTEVSFIENPPASSKPKTRTVPQGHRYSRLPSARGSTARGRATTRVQGRPSGFARARGRSLR</sequence>
<evidence type="ECO:0000256" key="11">
    <source>
        <dbReference type="ARBA" id="ARBA00023212"/>
    </source>
</evidence>
<evidence type="ECO:0000256" key="1">
    <source>
        <dbReference type="ARBA" id="ARBA00004123"/>
    </source>
</evidence>
<feature type="region of interest" description="Disordered" evidence="15">
    <location>
        <begin position="1"/>
        <end position="41"/>
    </location>
</feature>
<comment type="similarity">
    <text evidence="4">Belongs to the DASH complex DAM1 family.</text>
</comment>
<keyword evidence="9" id="KW-0159">Chromosome partition</keyword>
<keyword evidence="7" id="KW-0963">Cytoplasm</keyword>
<keyword evidence="13" id="KW-0137">Centromere</keyword>
<feature type="region of interest" description="Disordered" evidence="15">
    <location>
        <begin position="145"/>
        <end position="199"/>
    </location>
</feature>
<keyword evidence="6" id="KW-0158">Chromosome</keyword>
<evidence type="ECO:0000256" key="3">
    <source>
        <dbReference type="ARBA" id="ARBA00004629"/>
    </source>
</evidence>
<dbReference type="AlphaFoldDB" id="A0A2S7Y3W5"/>
<dbReference type="InterPro" id="IPR013962">
    <property type="entry name" value="DASH_Dam1"/>
</dbReference>
<evidence type="ECO:0000256" key="12">
    <source>
        <dbReference type="ARBA" id="ARBA00023242"/>
    </source>
</evidence>
<evidence type="ECO:0000256" key="2">
    <source>
        <dbReference type="ARBA" id="ARBA00004186"/>
    </source>
</evidence>
<keyword evidence="12" id="KW-0539">Nucleus</keyword>
<keyword evidence="11" id="KW-0206">Cytoskeleton</keyword>
<evidence type="ECO:0000313" key="16">
    <source>
        <dbReference type="EMBL" id="PQK10724.1"/>
    </source>
</evidence>
<dbReference type="GO" id="GO:1990758">
    <property type="term" value="P:mitotic sister chromatid biorientation"/>
    <property type="evidence" value="ECO:0007669"/>
    <property type="project" value="TreeGrafter"/>
</dbReference>
<evidence type="ECO:0000256" key="6">
    <source>
        <dbReference type="ARBA" id="ARBA00022454"/>
    </source>
</evidence>
<name>A0A2S7Y3W5_BEABA</name>
<evidence type="ECO:0000256" key="9">
    <source>
        <dbReference type="ARBA" id="ARBA00022829"/>
    </source>
</evidence>
<evidence type="ECO:0000256" key="10">
    <source>
        <dbReference type="ARBA" id="ARBA00022838"/>
    </source>
</evidence>
<keyword evidence="8" id="KW-0493">Microtubule</keyword>
<feature type="compositionally biased region" description="Low complexity" evidence="15">
    <location>
        <begin position="169"/>
        <end position="182"/>
    </location>
</feature>
<dbReference type="PANTHER" id="PTHR28113">
    <property type="entry name" value="DASH COMPLEX SUBUNIT DAM1"/>
    <property type="match status" value="1"/>
</dbReference>
<evidence type="ECO:0000256" key="5">
    <source>
        <dbReference type="ARBA" id="ARBA00020497"/>
    </source>
</evidence>